<dbReference type="GO" id="GO:0052657">
    <property type="term" value="F:guanine phosphoribosyltransferase activity"/>
    <property type="evidence" value="ECO:0007669"/>
    <property type="project" value="RHEA"/>
</dbReference>
<dbReference type="GO" id="GO:0046100">
    <property type="term" value="P:hypoxanthine metabolic process"/>
    <property type="evidence" value="ECO:0007669"/>
    <property type="project" value="TreeGrafter"/>
</dbReference>
<evidence type="ECO:0000313" key="4">
    <source>
        <dbReference type="EMBL" id="CUU38997.1"/>
    </source>
</evidence>
<organism evidence="4 5">
    <name type="scientific">Helicobacter typhlonius</name>
    <dbReference type="NCBI Taxonomy" id="76936"/>
    <lineage>
        <taxon>Bacteria</taxon>
        <taxon>Pseudomonadati</taxon>
        <taxon>Campylobacterota</taxon>
        <taxon>Epsilonproteobacteria</taxon>
        <taxon>Campylobacterales</taxon>
        <taxon>Helicobacteraceae</taxon>
        <taxon>Helicobacter</taxon>
    </lineage>
</organism>
<dbReference type="PATRIC" id="fig|76936.10.peg.108"/>
<dbReference type="AlphaFoldDB" id="A0A0S4PRZ9"/>
<dbReference type="PANTHER" id="PTHR43340:SF1">
    <property type="entry name" value="HYPOXANTHINE PHOSPHORIBOSYLTRANSFERASE"/>
    <property type="match status" value="1"/>
</dbReference>
<dbReference type="GO" id="GO:0004422">
    <property type="term" value="F:hypoxanthine phosphoribosyltransferase activity"/>
    <property type="evidence" value="ECO:0007669"/>
    <property type="project" value="TreeGrafter"/>
</dbReference>
<keyword evidence="4" id="KW-0328">Glycosyltransferase</keyword>
<dbReference type="CDD" id="cd06223">
    <property type="entry name" value="PRTases_typeI"/>
    <property type="match status" value="1"/>
</dbReference>
<feature type="domain" description="Phosphoribosyltransferase" evidence="3">
    <location>
        <begin position="2"/>
        <end position="63"/>
    </location>
</feature>
<dbReference type="Proteomes" id="UP000064525">
    <property type="component" value="Chromosome I"/>
</dbReference>
<dbReference type="GO" id="GO:0032264">
    <property type="term" value="P:IMP salvage"/>
    <property type="evidence" value="ECO:0007669"/>
    <property type="project" value="TreeGrafter"/>
</dbReference>
<dbReference type="InterPro" id="IPR029057">
    <property type="entry name" value="PRTase-like"/>
</dbReference>
<name>A0A0S4PRZ9_9HELI</name>
<reference evidence="5" key="1">
    <citation type="submission" date="2015-11" db="EMBL/GenBank/DDBJ databases">
        <authorList>
            <person name="Anvar S.Y."/>
        </authorList>
    </citation>
    <scope>NUCLEOTIDE SEQUENCE [LARGE SCALE GENOMIC DNA]</scope>
</reference>
<evidence type="ECO:0000256" key="2">
    <source>
        <dbReference type="ARBA" id="ARBA00049402"/>
    </source>
</evidence>
<evidence type="ECO:0000313" key="5">
    <source>
        <dbReference type="Proteomes" id="UP000064525"/>
    </source>
</evidence>
<gene>
    <name evidence="4" type="ORF">BN2458_PEG0110</name>
</gene>
<dbReference type="InterPro" id="IPR000836">
    <property type="entry name" value="PRTase_dom"/>
</dbReference>
<evidence type="ECO:0000256" key="1">
    <source>
        <dbReference type="ARBA" id="ARBA00048811"/>
    </source>
</evidence>
<dbReference type="EC" id="2.4.2.8" evidence="4"/>
<dbReference type="Pfam" id="PF00156">
    <property type="entry name" value="Pribosyltran"/>
    <property type="match status" value="1"/>
</dbReference>
<dbReference type="EMBL" id="LN907858">
    <property type="protein sequence ID" value="CUU38997.1"/>
    <property type="molecule type" value="Genomic_DNA"/>
</dbReference>
<protein>
    <submittedName>
        <fullName evidence="4">Hypoxanthine-guanine phosphoribosyltransferase</fullName>
        <ecNumber evidence="4">2.4.2.8</ecNumber>
    </submittedName>
</protein>
<dbReference type="GO" id="GO:0005829">
    <property type="term" value="C:cytosol"/>
    <property type="evidence" value="ECO:0007669"/>
    <property type="project" value="TreeGrafter"/>
</dbReference>
<accession>A0A0S4PRZ9</accession>
<keyword evidence="4" id="KW-0808">Transferase</keyword>
<dbReference type="GO" id="GO:0032263">
    <property type="term" value="P:GMP salvage"/>
    <property type="evidence" value="ECO:0007669"/>
    <property type="project" value="TreeGrafter"/>
</dbReference>
<dbReference type="InterPro" id="IPR050408">
    <property type="entry name" value="HGPRT"/>
</dbReference>
<dbReference type="PANTHER" id="PTHR43340">
    <property type="entry name" value="HYPOXANTHINE-GUANINE PHOSPHORIBOSYLTRANSFERASE"/>
    <property type="match status" value="1"/>
</dbReference>
<sequence>MEDIIDSGLTIATLKALVYDKGARDVKICTMFNKPSRRKVQVEIEYKGFDVPDTFVVGYGLDFDNKYRNLKNLCEIVGVSED</sequence>
<comment type="catalytic activity">
    <reaction evidence="1">
        <text>GMP + diphosphate = guanine + 5-phospho-alpha-D-ribose 1-diphosphate</text>
        <dbReference type="Rhea" id="RHEA:25424"/>
        <dbReference type="ChEBI" id="CHEBI:16235"/>
        <dbReference type="ChEBI" id="CHEBI:33019"/>
        <dbReference type="ChEBI" id="CHEBI:58017"/>
        <dbReference type="ChEBI" id="CHEBI:58115"/>
        <dbReference type="EC" id="2.4.2.8"/>
    </reaction>
    <physiologicalReaction direction="right-to-left" evidence="1">
        <dbReference type="Rhea" id="RHEA:25426"/>
    </physiologicalReaction>
</comment>
<evidence type="ECO:0000259" key="3">
    <source>
        <dbReference type="Pfam" id="PF00156"/>
    </source>
</evidence>
<dbReference type="KEGG" id="hty:BN2458_PEG0110"/>
<dbReference type="Gene3D" id="3.40.50.2020">
    <property type="match status" value="1"/>
</dbReference>
<dbReference type="GO" id="GO:0006178">
    <property type="term" value="P:guanine salvage"/>
    <property type="evidence" value="ECO:0007669"/>
    <property type="project" value="TreeGrafter"/>
</dbReference>
<proteinExistence type="predicted"/>
<dbReference type="GO" id="GO:0000287">
    <property type="term" value="F:magnesium ion binding"/>
    <property type="evidence" value="ECO:0007669"/>
    <property type="project" value="TreeGrafter"/>
</dbReference>
<comment type="catalytic activity">
    <reaction evidence="2">
        <text>IMP + diphosphate = hypoxanthine + 5-phospho-alpha-D-ribose 1-diphosphate</text>
        <dbReference type="Rhea" id="RHEA:17973"/>
        <dbReference type="ChEBI" id="CHEBI:17368"/>
        <dbReference type="ChEBI" id="CHEBI:33019"/>
        <dbReference type="ChEBI" id="CHEBI:58017"/>
        <dbReference type="ChEBI" id="CHEBI:58053"/>
        <dbReference type="EC" id="2.4.2.8"/>
    </reaction>
    <physiologicalReaction direction="right-to-left" evidence="2">
        <dbReference type="Rhea" id="RHEA:17975"/>
    </physiologicalReaction>
</comment>
<dbReference type="SUPFAM" id="SSF53271">
    <property type="entry name" value="PRTase-like"/>
    <property type="match status" value="1"/>
</dbReference>